<sequence length="483" mass="55265">MAESSKASSSRTSKTGELVKVYGDLYVRAYWEIMTVAKYYYTWVHKLPELHDGDAPIYAADQIEMSREDAVIPMPASDLVSMMMNVKEWEKTFMHIVYGSRANFNTGNVLSQVSRRMNTLEVVGVLTKFQLPTTFVPMRDFSCLRYLTKITEGVYAIIDVSIDLTNPIRKSGVIIRDKGQNSEIIWLESVPDMRSRRREITIYASIINSKLVFEPKQWISTLLWDLKRQRSAIIEAKIHVLPNVDGTLLEIADNMKLFFKQCVAYEADDKRFEVSRNVSRNGEFRIMGIKRWIALDNLDLLARICVTSFAIHDITPLKVFQILVKMNVQLLLSSLPGVDKSCEQVLKFESEDGSNSITLHRKRSVRDNFEYYFQEASRSDYCSFVIARPMTNEEVEYFIVSKNGDPFNLKLESTAVSGFAIMPNGPGGLNSAGCLVTYVMQLNRLPQFHFSQALKQLVNDLNQTETGLNKERSLFSCMPCWKQ</sequence>
<dbReference type="InterPro" id="IPR042160">
    <property type="entry name" value="HD-Zip_IV"/>
</dbReference>
<dbReference type="InterPro" id="IPR002913">
    <property type="entry name" value="START_lipid-bd_dom"/>
</dbReference>
<dbReference type="Pfam" id="PF01852">
    <property type="entry name" value="START"/>
    <property type="match status" value="1"/>
</dbReference>
<dbReference type="GO" id="GO:0008289">
    <property type="term" value="F:lipid binding"/>
    <property type="evidence" value="ECO:0007669"/>
    <property type="project" value="InterPro"/>
</dbReference>
<organism evidence="2 3">
    <name type="scientific">Corchorus olitorius</name>
    <dbReference type="NCBI Taxonomy" id="93759"/>
    <lineage>
        <taxon>Eukaryota</taxon>
        <taxon>Viridiplantae</taxon>
        <taxon>Streptophyta</taxon>
        <taxon>Embryophyta</taxon>
        <taxon>Tracheophyta</taxon>
        <taxon>Spermatophyta</taxon>
        <taxon>Magnoliopsida</taxon>
        <taxon>eudicotyledons</taxon>
        <taxon>Gunneridae</taxon>
        <taxon>Pentapetalae</taxon>
        <taxon>rosids</taxon>
        <taxon>malvids</taxon>
        <taxon>Malvales</taxon>
        <taxon>Malvaceae</taxon>
        <taxon>Grewioideae</taxon>
        <taxon>Apeibeae</taxon>
        <taxon>Corchorus</taxon>
    </lineage>
</organism>
<evidence type="ECO:0000259" key="1">
    <source>
        <dbReference type="PROSITE" id="PS50848"/>
    </source>
</evidence>
<proteinExistence type="predicted"/>
<accession>A0A1R3GK32</accession>
<dbReference type="OrthoDB" id="943937at2759"/>
<dbReference type="AlphaFoldDB" id="A0A1R3GK32"/>
<feature type="domain" description="START" evidence="1">
    <location>
        <begin position="43"/>
        <end position="163"/>
    </location>
</feature>
<protein>
    <recommendedName>
        <fullName evidence="1">START domain-containing protein</fullName>
    </recommendedName>
</protein>
<dbReference type="PANTHER" id="PTHR45654:SF90">
    <property type="entry name" value="HOMEOBOX-LEUCINE ZIPPER PROTEIN ROC7-LIKE"/>
    <property type="match status" value="1"/>
</dbReference>
<keyword evidence="3" id="KW-1185">Reference proteome</keyword>
<dbReference type="Proteomes" id="UP000187203">
    <property type="component" value="Unassembled WGS sequence"/>
</dbReference>
<comment type="caution">
    <text evidence="2">The sequence shown here is derived from an EMBL/GenBank/DDBJ whole genome shotgun (WGS) entry which is preliminary data.</text>
</comment>
<dbReference type="STRING" id="93759.A0A1R3GK32"/>
<dbReference type="SUPFAM" id="SSF55961">
    <property type="entry name" value="Bet v1-like"/>
    <property type="match status" value="1"/>
</dbReference>
<dbReference type="GO" id="GO:0003677">
    <property type="term" value="F:DNA binding"/>
    <property type="evidence" value="ECO:0007669"/>
    <property type="project" value="UniProtKB-KW"/>
</dbReference>
<gene>
    <name evidence="2" type="ORF">COLO4_34643</name>
</gene>
<name>A0A1R3GK32_9ROSI</name>
<evidence type="ECO:0000313" key="2">
    <source>
        <dbReference type="EMBL" id="OMO58442.1"/>
    </source>
</evidence>
<dbReference type="PROSITE" id="PS50848">
    <property type="entry name" value="START"/>
    <property type="match status" value="1"/>
</dbReference>
<reference evidence="3" key="1">
    <citation type="submission" date="2013-09" db="EMBL/GenBank/DDBJ databases">
        <title>Corchorus olitorius genome sequencing.</title>
        <authorList>
            <person name="Alam M."/>
            <person name="Haque M.S."/>
            <person name="Islam M.S."/>
            <person name="Emdad E.M."/>
            <person name="Islam M.M."/>
            <person name="Ahmed B."/>
            <person name="Halim A."/>
            <person name="Hossen Q.M.M."/>
            <person name="Hossain M.Z."/>
            <person name="Ahmed R."/>
            <person name="Khan M.M."/>
            <person name="Islam R."/>
            <person name="Rashid M.M."/>
            <person name="Khan S.A."/>
            <person name="Rahman M.S."/>
            <person name="Alam M."/>
            <person name="Yahiya A.S."/>
            <person name="Khan M.S."/>
            <person name="Azam M.S."/>
            <person name="Haque T."/>
            <person name="Lashkar M.Z.H."/>
            <person name="Akhand A.I."/>
            <person name="Morshed G."/>
            <person name="Roy S."/>
            <person name="Uddin K.S."/>
            <person name="Rabeya T."/>
            <person name="Hossain A.S."/>
            <person name="Chowdhury A."/>
            <person name="Snigdha A.R."/>
            <person name="Mortoza M.S."/>
            <person name="Matin S.A."/>
            <person name="Hoque S.M.E."/>
            <person name="Islam M.K."/>
            <person name="Roy D.K."/>
            <person name="Haider R."/>
            <person name="Moosa M.M."/>
            <person name="Elias S.M."/>
            <person name="Hasan A.M."/>
            <person name="Jahan S."/>
            <person name="Shafiuddin M."/>
            <person name="Mahmood N."/>
            <person name="Shommy N.S."/>
        </authorList>
    </citation>
    <scope>NUCLEOTIDE SEQUENCE [LARGE SCALE GENOMIC DNA]</scope>
    <source>
        <strain evidence="3">cv. O-4</strain>
    </source>
</reference>
<dbReference type="EMBL" id="AWUE01022417">
    <property type="protein sequence ID" value="OMO58442.1"/>
    <property type="molecule type" value="Genomic_DNA"/>
</dbReference>
<dbReference type="PANTHER" id="PTHR45654">
    <property type="entry name" value="HOMEOBOX-LEUCINE ZIPPER PROTEIN MERISTEM L1"/>
    <property type="match status" value="1"/>
</dbReference>
<evidence type="ECO:0000313" key="3">
    <source>
        <dbReference type="Proteomes" id="UP000187203"/>
    </source>
</evidence>